<evidence type="ECO:0008006" key="3">
    <source>
        <dbReference type="Google" id="ProtNLM"/>
    </source>
</evidence>
<protein>
    <recommendedName>
        <fullName evidence="3">DNA replication protein</fullName>
    </recommendedName>
</protein>
<accession>A0A6J5MY22</accession>
<dbReference type="EMBL" id="LR796572">
    <property type="protein sequence ID" value="CAB4151282.1"/>
    <property type="molecule type" value="Genomic_DNA"/>
</dbReference>
<evidence type="ECO:0000256" key="1">
    <source>
        <dbReference type="SAM" id="MobiDB-lite"/>
    </source>
</evidence>
<feature type="region of interest" description="Disordered" evidence="1">
    <location>
        <begin position="141"/>
        <end position="165"/>
    </location>
</feature>
<evidence type="ECO:0000313" key="2">
    <source>
        <dbReference type="EMBL" id="CAB4151282.1"/>
    </source>
</evidence>
<sequence>MFSRDVVGSDIFLDMPPSTQLLYFQFGMEADDDGFLGSPNKLIRAFGANKDELKILQAKGFVIPFQSGVVVIRHWHENNQIRADRYKETIFKDEKSQLIKGENGWYEVGIPTGNQLATVRQPSIGKGSIVEDSVVENIPAQDAGKKKRIRSKKPKSNDQGLSMPELSMDTIGDVFTLLGEVNTASARWYAMDAQKQAVQRLINRYGHDKVKKGVMWFLEHRGELFIQITTPYQLELKWDLIVQAKRNADGEIKSRKSTAEI</sequence>
<name>A0A6J5MY22_9CAUD</name>
<proteinExistence type="predicted"/>
<gene>
    <name evidence="2" type="ORF">UFOVP594_8</name>
</gene>
<organism evidence="2">
    <name type="scientific">uncultured Caudovirales phage</name>
    <dbReference type="NCBI Taxonomy" id="2100421"/>
    <lineage>
        <taxon>Viruses</taxon>
        <taxon>Duplodnaviria</taxon>
        <taxon>Heunggongvirae</taxon>
        <taxon>Uroviricota</taxon>
        <taxon>Caudoviricetes</taxon>
        <taxon>Peduoviridae</taxon>
        <taxon>Maltschvirus</taxon>
        <taxon>Maltschvirus maltsch</taxon>
    </lineage>
</organism>
<reference evidence="2" key="1">
    <citation type="submission" date="2020-04" db="EMBL/GenBank/DDBJ databases">
        <authorList>
            <person name="Chiriac C."/>
            <person name="Salcher M."/>
            <person name="Ghai R."/>
            <person name="Kavagutti S V."/>
        </authorList>
    </citation>
    <scope>NUCLEOTIDE SEQUENCE</scope>
</reference>
<feature type="compositionally biased region" description="Basic residues" evidence="1">
    <location>
        <begin position="145"/>
        <end position="154"/>
    </location>
</feature>